<dbReference type="NCBIfam" id="TIGR01431">
    <property type="entry name" value="adm_rel"/>
    <property type="match status" value="1"/>
</dbReference>
<dbReference type="InterPro" id="IPR006330">
    <property type="entry name" value="Ado/ade_deaminase"/>
</dbReference>
<dbReference type="SUPFAM" id="SSF51556">
    <property type="entry name" value="Metallo-dependent hydrolases"/>
    <property type="match status" value="1"/>
</dbReference>
<dbReference type="InterPro" id="IPR032466">
    <property type="entry name" value="Metal_Hydrolase"/>
</dbReference>
<evidence type="ECO:0000256" key="8">
    <source>
        <dbReference type="ARBA" id="ARBA00022801"/>
    </source>
</evidence>
<evidence type="ECO:0000256" key="6">
    <source>
        <dbReference type="ARBA" id="ARBA00022723"/>
    </source>
</evidence>
<dbReference type="OrthoDB" id="7202371at2759"/>
<dbReference type="GO" id="GO:0046103">
    <property type="term" value="P:inosine biosynthetic process"/>
    <property type="evidence" value="ECO:0007669"/>
    <property type="project" value="TreeGrafter"/>
</dbReference>
<dbReference type="InterPro" id="IPR006331">
    <property type="entry name" value="ADGF"/>
</dbReference>
<reference evidence="12 13" key="1">
    <citation type="journal article" date="2018" name="Nat. Ecol. Evol.">
        <title>Shark genomes provide insights into elasmobranch evolution and the origin of vertebrates.</title>
        <authorList>
            <person name="Hara Y"/>
            <person name="Yamaguchi K"/>
            <person name="Onimaru K"/>
            <person name="Kadota M"/>
            <person name="Koyanagi M"/>
            <person name="Keeley SD"/>
            <person name="Tatsumi K"/>
            <person name="Tanaka K"/>
            <person name="Motone F"/>
            <person name="Kageyama Y"/>
            <person name="Nozu R"/>
            <person name="Adachi N"/>
            <person name="Nishimura O"/>
            <person name="Nakagawa R"/>
            <person name="Tanegashima C"/>
            <person name="Kiyatake I"/>
            <person name="Matsumoto R"/>
            <person name="Murakumo K"/>
            <person name="Nishida K"/>
            <person name="Terakita A"/>
            <person name="Kuratani S"/>
            <person name="Sato K"/>
            <person name="Hyodo S Kuraku.S."/>
        </authorList>
    </citation>
    <scope>NUCLEOTIDE SEQUENCE [LARGE SCALE GENOMIC DNA]</scope>
</reference>
<evidence type="ECO:0000256" key="7">
    <source>
        <dbReference type="ARBA" id="ARBA00022729"/>
    </source>
</evidence>
<dbReference type="EMBL" id="BFAA01001149">
    <property type="protein sequence ID" value="GCB60895.1"/>
    <property type="molecule type" value="Genomic_DNA"/>
</dbReference>
<evidence type="ECO:0000313" key="13">
    <source>
        <dbReference type="Proteomes" id="UP000288216"/>
    </source>
</evidence>
<dbReference type="PANTHER" id="PTHR11409:SF39">
    <property type="entry name" value="ADENOSINE DEAMINASE 2"/>
    <property type="match status" value="1"/>
</dbReference>
<comment type="subcellular location">
    <subcellularLocation>
        <location evidence="2">Secreted</location>
    </subcellularLocation>
</comment>
<keyword evidence="6" id="KW-0479">Metal-binding</keyword>
<evidence type="ECO:0000259" key="11">
    <source>
        <dbReference type="Pfam" id="PF08451"/>
    </source>
</evidence>
<dbReference type="CDD" id="cd01321">
    <property type="entry name" value="ADGF"/>
    <property type="match status" value="1"/>
</dbReference>
<feature type="domain" description="Adenosine deaminase" evidence="10">
    <location>
        <begin position="257"/>
        <end position="474"/>
    </location>
</feature>
<evidence type="ECO:0000256" key="2">
    <source>
        <dbReference type="ARBA" id="ARBA00004613"/>
    </source>
</evidence>
<dbReference type="Gene3D" id="3.20.20.140">
    <property type="entry name" value="Metal-dependent hydrolases"/>
    <property type="match status" value="2"/>
</dbReference>
<dbReference type="PANTHER" id="PTHR11409">
    <property type="entry name" value="ADENOSINE DEAMINASE"/>
    <property type="match status" value="1"/>
</dbReference>
<dbReference type="GO" id="GO:0004000">
    <property type="term" value="F:adenosine deaminase activity"/>
    <property type="evidence" value="ECO:0007669"/>
    <property type="project" value="InterPro"/>
</dbReference>
<organism evidence="12 13">
    <name type="scientific">Scyliorhinus torazame</name>
    <name type="common">Cloudy catshark</name>
    <name type="synonym">Catulus torazame</name>
    <dbReference type="NCBI Taxonomy" id="75743"/>
    <lineage>
        <taxon>Eukaryota</taxon>
        <taxon>Metazoa</taxon>
        <taxon>Chordata</taxon>
        <taxon>Craniata</taxon>
        <taxon>Vertebrata</taxon>
        <taxon>Chondrichthyes</taxon>
        <taxon>Elasmobranchii</taxon>
        <taxon>Galeomorphii</taxon>
        <taxon>Galeoidea</taxon>
        <taxon>Carcharhiniformes</taxon>
        <taxon>Scyliorhinidae</taxon>
        <taxon>Scyliorhinus</taxon>
    </lineage>
</organism>
<dbReference type="OMA" id="YQPRQTM"/>
<dbReference type="Pfam" id="PF08451">
    <property type="entry name" value="A_deaminase_N"/>
    <property type="match status" value="1"/>
</dbReference>
<dbReference type="GO" id="GO:0006154">
    <property type="term" value="P:adenosine catabolic process"/>
    <property type="evidence" value="ECO:0007669"/>
    <property type="project" value="InterPro"/>
</dbReference>
<dbReference type="FunFam" id="3.20.20.140:FF:000017">
    <property type="entry name" value="Adenosine deaminase 2"/>
    <property type="match status" value="1"/>
</dbReference>
<evidence type="ECO:0000256" key="3">
    <source>
        <dbReference type="ARBA" id="ARBA00006083"/>
    </source>
</evidence>
<evidence type="ECO:0000259" key="10">
    <source>
        <dbReference type="Pfam" id="PF00962"/>
    </source>
</evidence>
<proteinExistence type="inferred from homology"/>
<evidence type="ECO:0000256" key="1">
    <source>
        <dbReference type="ARBA" id="ARBA00001947"/>
    </source>
</evidence>
<dbReference type="GO" id="GO:0005615">
    <property type="term" value="C:extracellular space"/>
    <property type="evidence" value="ECO:0007669"/>
    <property type="project" value="InterPro"/>
</dbReference>
<evidence type="ECO:0000313" key="12">
    <source>
        <dbReference type="EMBL" id="GCB60895.1"/>
    </source>
</evidence>
<sequence length="499" mass="56167">TQPRGEVVFGGETYRFRASHPPPSLSGWNVLCGGHFDSVKPGEMSAPSLGRVLAATPACLCLLALCQSLPNPADRPSLMAVERFQFTGGNLLSSGKELRVNSILQKLKGREITEGAKSGHFPPAMHFFRARKLIEQSLVFNIIQKMPKGAGLHLHEYALLSVDWLVKNATYLPNCYICLTPMKGIRFRYFSKNHQKRLANCSEWILLEQYRKQIQNVTEFDNRPETLHTVKVEVYELDGTLHDKDWCIVAYQEVAKQFKNDNPDFVGVKVIVSVHRKVNNSKMKTEIQEAMKLYKKFPETVAGFDMVGQEDAGKPLWYFKNELLIPAEMGIKLPYFFHAGETDWEGMSVDENILDALLLNTSRIGHGYSINKHPAAKQLSKKLDVPLEVCPISNQVLMLVRNLQNHPAAALMAEGHPMVISADDPATFGSRGLSYDFYEAFMGIGGLKAELTTLKQLALNSIKYSAMSAQMQAEAIKLWLKKWDQFLDVVLNMFKNDEL</sequence>
<dbReference type="Pfam" id="PF00962">
    <property type="entry name" value="A_deaminase"/>
    <property type="match status" value="1"/>
</dbReference>
<evidence type="ECO:0000256" key="9">
    <source>
        <dbReference type="ARBA" id="ARBA00047764"/>
    </source>
</evidence>
<comment type="cofactor">
    <cofactor evidence="1">
        <name>Zn(2+)</name>
        <dbReference type="ChEBI" id="CHEBI:29105"/>
    </cofactor>
</comment>
<feature type="domain" description="Adenosine/AMP deaminase N-terminal" evidence="11">
    <location>
        <begin position="75"/>
        <end position="143"/>
    </location>
</feature>
<dbReference type="Proteomes" id="UP000288216">
    <property type="component" value="Unassembled WGS sequence"/>
</dbReference>
<dbReference type="InterPro" id="IPR013659">
    <property type="entry name" value="A_deaminase_N"/>
</dbReference>
<evidence type="ECO:0000256" key="4">
    <source>
        <dbReference type="ARBA" id="ARBA00012784"/>
    </source>
</evidence>
<protein>
    <recommendedName>
        <fullName evidence="4">adenosine deaminase</fullName>
        <ecNumber evidence="4">3.5.4.4</ecNumber>
    </recommendedName>
</protein>
<gene>
    <name evidence="12" type="ORF">scyTo_0004014</name>
</gene>
<keyword evidence="8" id="KW-0378">Hydrolase</keyword>
<keyword evidence="7" id="KW-0732">Signal</keyword>
<dbReference type="GO" id="GO:0046872">
    <property type="term" value="F:metal ion binding"/>
    <property type="evidence" value="ECO:0007669"/>
    <property type="project" value="UniProtKB-KW"/>
</dbReference>
<dbReference type="InterPro" id="IPR001365">
    <property type="entry name" value="A_deaminase_dom"/>
</dbReference>
<comment type="catalytic activity">
    <reaction evidence="9">
        <text>adenosine + H2O + H(+) = inosine + NH4(+)</text>
        <dbReference type="Rhea" id="RHEA:24408"/>
        <dbReference type="ChEBI" id="CHEBI:15377"/>
        <dbReference type="ChEBI" id="CHEBI:15378"/>
        <dbReference type="ChEBI" id="CHEBI:16335"/>
        <dbReference type="ChEBI" id="CHEBI:17596"/>
        <dbReference type="ChEBI" id="CHEBI:28938"/>
        <dbReference type="EC" id="3.5.4.4"/>
    </reaction>
</comment>
<feature type="non-terminal residue" evidence="12">
    <location>
        <position position="1"/>
    </location>
</feature>
<evidence type="ECO:0000256" key="5">
    <source>
        <dbReference type="ARBA" id="ARBA00022525"/>
    </source>
</evidence>
<accession>A0A401NJ53</accession>
<keyword evidence="5" id="KW-0964">Secreted</keyword>
<dbReference type="AlphaFoldDB" id="A0A401NJ53"/>
<comment type="caution">
    <text evidence="12">The sequence shown here is derived from an EMBL/GenBank/DDBJ whole genome shotgun (WGS) entry which is preliminary data.</text>
</comment>
<keyword evidence="13" id="KW-1185">Reference proteome</keyword>
<dbReference type="EC" id="3.5.4.4" evidence="4"/>
<dbReference type="STRING" id="75743.A0A401NJ53"/>
<name>A0A401NJ53_SCYTO</name>
<comment type="similarity">
    <text evidence="3">Belongs to the metallo-dependent hydrolases superfamily. Adenosine and AMP deaminases family. ADGF subfamily.</text>
</comment>